<reference evidence="4" key="1">
    <citation type="journal article" date="2019" name="Int. J. Syst. Evol. Microbiol.">
        <title>The Global Catalogue of Microorganisms (GCM) 10K type strain sequencing project: providing services to taxonomists for standard genome sequencing and annotation.</title>
        <authorList>
            <consortium name="The Broad Institute Genomics Platform"/>
            <consortium name="The Broad Institute Genome Sequencing Center for Infectious Disease"/>
            <person name="Wu L."/>
            <person name="Ma J."/>
        </authorList>
    </citation>
    <scope>NUCLEOTIDE SEQUENCE [LARGE SCALE GENOMIC DNA]</scope>
    <source>
        <strain evidence="4">JCM 9918</strain>
    </source>
</reference>
<evidence type="ECO:0000256" key="2">
    <source>
        <dbReference type="SAM" id="Phobius"/>
    </source>
</evidence>
<evidence type="ECO:0000313" key="4">
    <source>
        <dbReference type="Proteomes" id="UP001596112"/>
    </source>
</evidence>
<feature type="transmembrane region" description="Helical" evidence="2">
    <location>
        <begin position="124"/>
        <end position="146"/>
    </location>
</feature>
<gene>
    <name evidence="3" type="ORF">ACFQGO_13030</name>
</gene>
<keyword evidence="4" id="KW-1185">Reference proteome</keyword>
<dbReference type="RefSeq" id="WP_272169095.1">
    <property type="nucleotide sequence ID" value="NZ_JAQOSL010000007.1"/>
</dbReference>
<name>A0ABW1B702_9ACTN</name>
<proteinExistence type="predicted"/>
<feature type="region of interest" description="Disordered" evidence="1">
    <location>
        <begin position="220"/>
        <end position="239"/>
    </location>
</feature>
<organism evidence="3 4">
    <name type="scientific">Streptomyces heilongjiangensis</name>
    <dbReference type="NCBI Taxonomy" id="945052"/>
    <lineage>
        <taxon>Bacteria</taxon>
        <taxon>Bacillati</taxon>
        <taxon>Actinomycetota</taxon>
        <taxon>Actinomycetes</taxon>
        <taxon>Kitasatosporales</taxon>
        <taxon>Streptomycetaceae</taxon>
        <taxon>Streptomyces</taxon>
    </lineage>
</organism>
<feature type="transmembrane region" description="Helical" evidence="2">
    <location>
        <begin position="193"/>
        <end position="211"/>
    </location>
</feature>
<sequence>MRRRAAVALALARPTVRSLPWRLLGGGWALGVAVAAVPALFALHLPAAVLADVARAAALCGAVGTAFALDDPARHTTGTVPVPRPLRQTLRVAVAGLAGALWWAAVLGAVRAGADAGTWAGVPAGALTVEAAALSGLALALAGAAVRFSAVRLPGPAVAAALPAPPVAAAVFLPDGYALFVPPGDPRWADAHTLWAGILTATLAVWAACALEPRHRIGRAPGRTRAGEERGGARPGVAR</sequence>
<keyword evidence="2" id="KW-0812">Transmembrane</keyword>
<accession>A0ABW1B702</accession>
<dbReference type="Proteomes" id="UP001596112">
    <property type="component" value="Unassembled WGS sequence"/>
</dbReference>
<protein>
    <submittedName>
        <fullName evidence="3">ABC transporter</fullName>
    </submittedName>
</protein>
<dbReference type="EMBL" id="JBHSNZ010000007">
    <property type="protein sequence ID" value="MFC5808420.1"/>
    <property type="molecule type" value="Genomic_DNA"/>
</dbReference>
<evidence type="ECO:0000256" key="1">
    <source>
        <dbReference type="SAM" id="MobiDB-lite"/>
    </source>
</evidence>
<feature type="transmembrane region" description="Helical" evidence="2">
    <location>
        <begin position="28"/>
        <end position="51"/>
    </location>
</feature>
<feature type="transmembrane region" description="Helical" evidence="2">
    <location>
        <begin position="92"/>
        <end position="112"/>
    </location>
</feature>
<keyword evidence="2" id="KW-0472">Membrane</keyword>
<evidence type="ECO:0000313" key="3">
    <source>
        <dbReference type="EMBL" id="MFC5808420.1"/>
    </source>
</evidence>
<keyword evidence="2" id="KW-1133">Transmembrane helix</keyword>
<comment type="caution">
    <text evidence="3">The sequence shown here is derived from an EMBL/GenBank/DDBJ whole genome shotgun (WGS) entry which is preliminary data.</text>
</comment>
<feature type="transmembrane region" description="Helical" evidence="2">
    <location>
        <begin position="153"/>
        <end position="173"/>
    </location>
</feature>